<dbReference type="Proteomes" id="UP001432000">
    <property type="component" value="Chromosome"/>
</dbReference>
<gene>
    <name evidence="2" type="ORF">WDS16_01815</name>
</gene>
<accession>A0ABZ2PJM6</accession>
<dbReference type="PANTHER" id="PTHR15020">
    <property type="entry name" value="FLAVIN REDUCTASE-RELATED"/>
    <property type="match status" value="1"/>
</dbReference>
<dbReference type="PANTHER" id="PTHR15020:SF50">
    <property type="entry name" value="UPF0659 PROTEIN YMR090W"/>
    <property type="match status" value="1"/>
</dbReference>
<keyword evidence="3" id="KW-1185">Reference proteome</keyword>
<protein>
    <submittedName>
        <fullName evidence="2">NAD(P)H-binding protein</fullName>
    </submittedName>
</protein>
<evidence type="ECO:0000259" key="1">
    <source>
        <dbReference type="Pfam" id="PF13460"/>
    </source>
</evidence>
<dbReference type="Pfam" id="PF13460">
    <property type="entry name" value="NAD_binding_10"/>
    <property type="match status" value="1"/>
</dbReference>
<proteinExistence type="predicted"/>
<dbReference type="InterPro" id="IPR016040">
    <property type="entry name" value="NAD(P)-bd_dom"/>
</dbReference>
<dbReference type="RefSeq" id="WP_338890058.1">
    <property type="nucleotide sequence ID" value="NZ_CP147846.1"/>
</dbReference>
<dbReference type="SUPFAM" id="SSF51735">
    <property type="entry name" value="NAD(P)-binding Rossmann-fold domains"/>
    <property type="match status" value="1"/>
</dbReference>
<sequence length="221" mass="22564">MTDRRVVIAGGHGKIAQHLIQILTAQGDRAVALIRNPEHTNAVTALGALPEVVDLESASVDDVAALLHDADAAVFAAGAGPSGGIERKDTVDRAASVLLADAAEKAGVTRFVQISSFGAGEAVDDDAEGTWKAYISAKTAAEEDLKGRTALEWTILRPGGLTDDEPTGRVTLSAPPLDRGTVPRADVAAVIAALIETPSAVGKTLMLTSGKASIEDAVAGV</sequence>
<dbReference type="EMBL" id="CP147846">
    <property type="protein sequence ID" value="WXG69325.1"/>
    <property type="molecule type" value="Genomic_DNA"/>
</dbReference>
<feature type="domain" description="NAD(P)-binding" evidence="1">
    <location>
        <begin position="10"/>
        <end position="198"/>
    </location>
</feature>
<name>A0ABZ2PJM6_9NOCA</name>
<evidence type="ECO:0000313" key="3">
    <source>
        <dbReference type="Proteomes" id="UP001432000"/>
    </source>
</evidence>
<reference evidence="2 3" key="1">
    <citation type="submission" date="2024-03" db="EMBL/GenBank/DDBJ databases">
        <title>Natural products discovery in diverse microorganisms through a two-stage MS feature dereplication strategy.</title>
        <authorList>
            <person name="Zhang R."/>
        </authorList>
    </citation>
    <scope>NUCLEOTIDE SEQUENCE [LARGE SCALE GENOMIC DNA]</scope>
    <source>
        <strain evidence="2 3">18930</strain>
    </source>
</reference>
<evidence type="ECO:0000313" key="2">
    <source>
        <dbReference type="EMBL" id="WXG69325.1"/>
    </source>
</evidence>
<organism evidence="2 3">
    <name type="scientific">Rhodococcus sovatensis</name>
    <dbReference type="NCBI Taxonomy" id="1805840"/>
    <lineage>
        <taxon>Bacteria</taxon>
        <taxon>Bacillati</taxon>
        <taxon>Actinomycetota</taxon>
        <taxon>Actinomycetes</taxon>
        <taxon>Mycobacteriales</taxon>
        <taxon>Nocardiaceae</taxon>
        <taxon>Rhodococcus</taxon>
    </lineage>
</organism>
<dbReference type="Gene3D" id="3.40.50.720">
    <property type="entry name" value="NAD(P)-binding Rossmann-like Domain"/>
    <property type="match status" value="1"/>
</dbReference>
<dbReference type="InterPro" id="IPR036291">
    <property type="entry name" value="NAD(P)-bd_dom_sf"/>
</dbReference>